<evidence type="ECO:0008006" key="3">
    <source>
        <dbReference type="Google" id="ProtNLM"/>
    </source>
</evidence>
<gene>
    <name evidence="1" type="ORF">EVAR_11866_1</name>
</gene>
<dbReference type="EMBL" id="BGZK01000139">
    <property type="protein sequence ID" value="GBP22350.1"/>
    <property type="molecule type" value="Genomic_DNA"/>
</dbReference>
<evidence type="ECO:0000313" key="1">
    <source>
        <dbReference type="EMBL" id="GBP22350.1"/>
    </source>
</evidence>
<protein>
    <recommendedName>
        <fullName evidence="3">Mos1 transposase HTH domain-containing protein</fullName>
    </recommendedName>
</protein>
<accession>A0A4C1U8C3</accession>
<proteinExistence type="predicted"/>
<name>A0A4C1U8C3_EUMVA</name>
<comment type="caution">
    <text evidence="1">The sequence shown here is derived from an EMBL/GenBank/DDBJ whole genome shotgun (WGS) entry which is preliminary data.</text>
</comment>
<sequence length="129" mass="14894">MILYDFKCHLIVQQSLARLRTAFGDEQPYKTTIYNWFAEFKLGRLNFSDGFRDDCPSTALNNKYIDAVLNYSELIAVRKCTSDPIFNTLLYVPHAKKNRLTRRAVRDVPSHGRANPQIMEGLGDYEAML</sequence>
<evidence type="ECO:0000313" key="2">
    <source>
        <dbReference type="Proteomes" id="UP000299102"/>
    </source>
</evidence>
<dbReference type="OrthoDB" id="10017160at2759"/>
<reference evidence="1 2" key="1">
    <citation type="journal article" date="2019" name="Commun. Biol.">
        <title>The bagworm genome reveals a unique fibroin gene that provides high tensile strength.</title>
        <authorList>
            <person name="Kono N."/>
            <person name="Nakamura H."/>
            <person name="Ohtoshi R."/>
            <person name="Tomita M."/>
            <person name="Numata K."/>
            <person name="Arakawa K."/>
        </authorList>
    </citation>
    <scope>NUCLEOTIDE SEQUENCE [LARGE SCALE GENOMIC DNA]</scope>
</reference>
<organism evidence="1 2">
    <name type="scientific">Eumeta variegata</name>
    <name type="common">Bagworm moth</name>
    <name type="synonym">Eumeta japonica</name>
    <dbReference type="NCBI Taxonomy" id="151549"/>
    <lineage>
        <taxon>Eukaryota</taxon>
        <taxon>Metazoa</taxon>
        <taxon>Ecdysozoa</taxon>
        <taxon>Arthropoda</taxon>
        <taxon>Hexapoda</taxon>
        <taxon>Insecta</taxon>
        <taxon>Pterygota</taxon>
        <taxon>Neoptera</taxon>
        <taxon>Endopterygota</taxon>
        <taxon>Lepidoptera</taxon>
        <taxon>Glossata</taxon>
        <taxon>Ditrysia</taxon>
        <taxon>Tineoidea</taxon>
        <taxon>Psychidae</taxon>
        <taxon>Oiketicinae</taxon>
        <taxon>Eumeta</taxon>
    </lineage>
</organism>
<dbReference type="AlphaFoldDB" id="A0A4C1U8C3"/>
<dbReference type="Proteomes" id="UP000299102">
    <property type="component" value="Unassembled WGS sequence"/>
</dbReference>
<keyword evidence="2" id="KW-1185">Reference proteome</keyword>